<organism evidence="5 7">
    <name type="scientific">Bifidobacterium longum</name>
    <dbReference type="NCBI Taxonomy" id="216816"/>
    <lineage>
        <taxon>Bacteria</taxon>
        <taxon>Bacillati</taxon>
        <taxon>Actinomycetota</taxon>
        <taxon>Actinomycetes</taxon>
        <taxon>Bifidobacteriales</taxon>
        <taxon>Bifidobacteriaceae</taxon>
        <taxon>Bifidobacterium</taxon>
    </lineage>
</organism>
<dbReference type="PANTHER" id="PTHR30146">
    <property type="entry name" value="LACI-RELATED TRANSCRIPTIONAL REPRESSOR"/>
    <property type="match status" value="1"/>
</dbReference>
<dbReference type="Proteomes" id="UP000261288">
    <property type="component" value="Unassembled WGS sequence"/>
</dbReference>
<keyword evidence="2" id="KW-0238">DNA-binding</keyword>
<evidence type="ECO:0000313" key="6">
    <source>
        <dbReference type="EMBL" id="RGW65959.1"/>
    </source>
</evidence>
<keyword evidence="3" id="KW-0804">Transcription</keyword>
<dbReference type="InterPro" id="IPR000843">
    <property type="entry name" value="HTH_LacI"/>
</dbReference>
<proteinExistence type="predicted"/>
<protein>
    <submittedName>
        <fullName evidence="5">LacI family transcriptional regulator</fullName>
    </submittedName>
</protein>
<dbReference type="Pfam" id="PF13377">
    <property type="entry name" value="Peripla_BP_3"/>
    <property type="match status" value="1"/>
</dbReference>
<dbReference type="GO" id="GO:0000976">
    <property type="term" value="F:transcription cis-regulatory region binding"/>
    <property type="evidence" value="ECO:0007669"/>
    <property type="project" value="TreeGrafter"/>
</dbReference>
<evidence type="ECO:0000313" key="7">
    <source>
        <dbReference type="Proteomes" id="UP000261288"/>
    </source>
</evidence>
<accession>A0A3E4S420</accession>
<dbReference type="EMBL" id="QSRZ01000012">
    <property type="protein sequence ID" value="RGL45612.1"/>
    <property type="molecule type" value="Genomic_DNA"/>
</dbReference>
<dbReference type="InterPro" id="IPR010982">
    <property type="entry name" value="Lambda_DNA-bd_dom_sf"/>
</dbReference>
<dbReference type="PANTHER" id="PTHR30146:SF138">
    <property type="entry name" value="TRANSCRIPTIONAL REGULATORY PROTEIN"/>
    <property type="match status" value="1"/>
</dbReference>
<comment type="caution">
    <text evidence="5">The sequence shown here is derived from an EMBL/GenBank/DDBJ whole genome shotgun (WGS) entry which is preliminary data.</text>
</comment>
<evidence type="ECO:0000259" key="4">
    <source>
        <dbReference type="PROSITE" id="PS50932"/>
    </source>
</evidence>
<dbReference type="EMBL" id="QSAR01000001">
    <property type="protein sequence ID" value="RGW65959.1"/>
    <property type="molecule type" value="Genomic_DNA"/>
</dbReference>
<dbReference type="Pfam" id="PF00356">
    <property type="entry name" value="LacI"/>
    <property type="match status" value="1"/>
</dbReference>
<dbReference type="CDD" id="cd01392">
    <property type="entry name" value="HTH_LacI"/>
    <property type="match status" value="1"/>
</dbReference>
<dbReference type="SUPFAM" id="SSF47413">
    <property type="entry name" value="lambda repressor-like DNA-binding domains"/>
    <property type="match status" value="1"/>
</dbReference>
<dbReference type="AlphaFoldDB" id="A0A3E4S420"/>
<name>A0A3E4S420_BIFLN</name>
<sequence length="341" mass="37264">MIHSTIYDVAVRAGVSVATVSRTFAKPDIVTEATRKKVIEAANELDFAISRSATALKSKHTFRIAMLTGEAIATWFDSNLYKGLTEVLQTHGYDVSLYGIADTEQRMSFFDELPLRRNVDAVIVASFNVTMEEISNLQGMGVPLIGVNVPHNEGFNATVSIDNAKSMRMAINHLHALGHRRIAYICIDVSEAPMEYSADSRLQRFESACAAYEDIEQLTIALPRNDFTVDEAIARITVMDQPPTALCCLSDGVALPLLYKLPKAGIGVPNDMSLIGFDDSDYAAEFGLTTIHQDPQALGRKAAEKALSLIDSATFGIDLGEPFETARTFLAIRNTTAAPRR</sequence>
<dbReference type="SMART" id="SM00354">
    <property type="entry name" value="HTH_LACI"/>
    <property type="match status" value="1"/>
</dbReference>
<evidence type="ECO:0000256" key="3">
    <source>
        <dbReference type="ARBA" id="ARBA00023163"/>
    </source>
</evidence>
<evidence type="ECO:0000313" key="5">
    <source>
        <dbReference type="EMBL" id="RGL45612.1"/>
    </source>
</evidence>
<gene>
    <name evidence="6" type="ORF">DWV59_00260</name>
    <name evidence="5" type="ORF">DXC63_10860</name>
</gene>
<keyword evidence="1" id="KW-0805">Transcription regulation</keyword>
<evidence type="ECO:0000313" key="8">
    <source>
        <dbReference type="Proteomes" id="UP000265775"/>
    </source>
</evidence>
<dbReference type="InterPro" id="IPR046335">
    <property type="entry name" value="LacI/GalR-like_sensor"/>
</dbReference>
<dbReference type="InterPro" id="IPR028082">
    <property type="entry name" value="Peripla_BP_I"/>
</dbReference>
<dbReference type="Gene3D" id="3.40.50.2300">
    <property type="match status" value="2"/>
</dbReference>
<dbReference type="SUPFAM" id="SSF53822">
    <property type="entry name" value="Periplasmic binding protein-like I"/>
    <property type="match status" value="1"/>
</dbReference>
<dbReference type="PROSITE" id="PS50932">
    <property type="entry name" value="HTH_LACI_2"/>
    <property type="match status" value="1"/>
</dbReference>
<reference evidence="7 8" key="1">
    <citation type="submission" date="2018-08" db="EMBL/GenBank/DDBJ databases">
        <title>A genome reference for cultivated species of the human gut microbiota.</title>
        <authorList>
            <person name="Zou Y."/>
            <person name="Xue W."/>
            <person name="Luo G."/>
        </authorList>
    </citation>
    <scope>NUCLEOTIDE SEQUENCE [LARGE SCALE GENOMIC DNA]</scope>
    <source>
        <strain evidence="6 8">AF11-12</strain>
        <strain evidence="5 7">TF06-45A</strain>
    </source>
</reference>
<dbReference type="RefSeq" id="WP_013410633.1">
    <property type="nucleotide sequence ID" value="NZ_BAABXE010000001.1"/>
</dbReference>
<dbReference type="Gene3D" id="1.10.260.40">
    <property type="entry name" value="lambda repressor-like DNA-binding domains"/>
    <property type="match status" value="1"/>
</dbReference>
<evidence type="ECO:0000256" key="1">
    <source>
        <dbReference type="ARBA" id="ARBA00023015"/>
    </source>
</evidence>
<dbReference type="CDD" id="cd06267">
    <property type="entry name" value="PBP1_LacI_sugar_binding-like"/>
    <property type="match status" value="1"/>
</dbReference>
<dbReference type="GO" id="GO:0003700">
    <property type="term" value="F:DNA-binding transcription factor activity"/>
    <property type="evidence" value="ECO:0007669"/>
    <property type="project" value="TreeGrafter"/>
</dbReference>
<feature type="domain" description="HTH lacI-type" evidence="4">
    <location>
        <begin position="4"/>
        <end position="58"/>
    </location>
</feature>
<evidence type="ECO:0000256" key="2">
    <source>
        <dbReference type="ARBA" id="ARBA00023125"/>
    </source>
</evidence>
<dbReference type="Proteomes" id="UP000265775">
    <property type="component" value="Unassembled WGS sequence"/>
</dbReference>